<evidence type="ECO:0000313" key="1">
    <source>
        <dbReference type="EMBL" id="MFC6037792.1"/>
    </source>
</evidence>
<proteinExistence type="predicted"/>
<evidence type="ECO:0000313" key="2">
    <source>
        <dbReference type="Proteomes" id="UP001596116"/>
    </source>
</evidence>
<dbReference type="RefSeq" id="WP_379923974.1">
    <property type="nucleotide sequence ID" value="NZ_JBHPON010000003.1"/>
</dbReference>
<dbReference type="Proteomes" id="UP001596116">
    <property type="component" value="Unassembled WGS sequence"/>
</dbReference>
<name>A0ABW1L4N8_9PROT</name>
<keyword evidence="2" id="KW-1185">Reference proteome</keyword>
<organism evidence="1 2">
    <name type="scientific">Hyphococcus aureus</name>
    <dbReference type="NCBI Taxonomy" id="2666033"/>
    <lineage>
        <taxon>Bacteria</taxon>
        <taxon>Pseudomonadati</taxon>
        <taxon>Pseudomonadota</taxon>
        <taxon>Alphaproteobacteria</taxon>
        <taxon>Parvularculales</taxon>
        <taxon>Parvularculaceae</taxon>
        <taxon>Hyphococcus</taxon>
    </lineage>
</organism>
<dbReference type="EMBL" id="JBHPON010000003">
    <property type="protein sequence ID" value="MFC6037792.1"/>
    <property type="molecule type" value="Genomic_DNA"/>
</dbReference>
<accession>A0ABW1L4N8</accession>
<protein>
    <submittedName>
        <fullName evidence="1">Uncharacterized protein</fullName>
    </submittedName>
</protein>
<comment type="caution">
    <text evidence="1">The sequence shown here is derived from an EMBL/GenBank/DDBJ whole genome shotgun (WGS) entry which is preliminary data.</text>
</comment>
<gene>
    <name evidence="1" type="ORF">ACFMB1_19730</name>
</gene>
<reference evidence="1 2" key="1">
    <citation type="submission" date="2024-09" db="EMBL/GenBank/DDBJ databases">
        <authorList>
            <person name="Zhang Z.-H."/>
        </authorList>
    </citation>
    <scope>NUCLEOTIDE SEQUENCE [LARGE SCALE GENOMIC DNA]</scope>
    <source>
        <strain evidence="1 2">HHTR114</strain>
    </source>
</reference>
<sequence length="125" mass="13762">MISVIAERAAILTEWTAIRSKRSAIAAKRAIGKGIKRRRQHLYADIEVEAAKPEAAARLAKLIRRHGLFIQLKQACGKKIIRLARNGCAQGNQAGGAHDAGGFHEEHYRTSTMVLIVKPEKDGRV</sequence>